<name>X1ECR1_9ZZZZ</name>
<organism evidence="1">
    <name type="scientific">marine sediment metagenome</name>
    <dbReference type="NCBI Taxonomy" id="412755"/>
    <lineage>
        <taxon>unclassified sequences</taxon>
        <taxon>metagenomes</taxon>
        <taxon>ecological metagenomes</taxon>
    </lineage>
</organism>
<evidence type="ECO:0000313" key="1">
    <source>
        <dbReference type="EMBL" id="GAH18145.1"/>
    </source>
</evidence>
<reference evidence="1" key="1">
    <citation type="journal article" date="2014" name="Front. Microbiol.">
        <title>High frequency of phylogenetically diverse reductive dehalogenase-homologous genes in deep subseafloor sedimentary metagenomes.</title>
        <authorList>
            <person name="Kawai M."/>
            <person name="Futagami T."/>
            <person name="Toyoda A."/>
            <person name="Takaki Y."/>
            <person name="Nishi S."/>
            <person name="Hori S."/>
            <person name="Arai W."/>
            <person name="Tsubouchi T."/>
            <person name="Morono Y."/>
            <person name="Uchiyama I."/>
            <person name="Ito T."/>
            <person name="Fujiyama A."/>
            <person name="Inagaki F."/>
            <person name="Takami H."/>
        </authorList>
    </citation>
    <scope>NUCLEOTIDE SEQUENCE</scope>
    <source>
        <strain evidence="1">Expedition CK06-06</strain>
    </source>
</reference>
<comment type="caution">
    <text evidence="1">The sequence shown here is derived from an EMBL/GenBank/DDBJ whole genome shotgun (WGS) entry which is preliminary data.</text>
</comment>
<feature type="non-terminal residue" evidence="1">
    <location>
        <position position="1"/>
    </location>
</feature>
<dbReference type="EMBL" id="BART01033271">
    <property type="protein sequence ID" value="GAH18145.1"/>
    <property type="molecule type" value="Genomic_DNA"/>
</dbReference>
<gene>
    <name evidence="1" type="ORF">S01H4_57242</name>
</gene>
<dbReference type="AlphaFoldDB" id="X1ECR1"/>
<protein>
    <submittedName>
        <fullName evidence="1">Uncharacterized protein</fullName>
    </submittedName>
</protein>
<sequence length="226" mass="26157">TIPEEKLRNLTHIKAAEIRSASNQKRQMLIQQIIDTGEIPSRREIIRVKETLINTYHCPNCDADREEWQCFSSQDGLRCTLCKTLVELVKTEEPQEPTQPIEEVEDVMMPIPLFKPSRLMDAFAEAQFESALERLVGEGKIPSSGQNNIPISISTSWPNRCWANEKIAIYLDDEEITEEGKELNRKFDEILIGREWTVIREKYSSTMDERALALVMEKLEKTFQKN</sequence>
<accession>X1ECR1</accession>
<proteinExistence type="predicted"/>